<evidence type="ECO:0000256" key="4">
    <source>
        <dbReference type="ARBA" id="ARBA00022512"/>
    </source>
</evidence>
<accession>A0AAD3NNT7</accession>
<evidence type="ECO:0000256" key="8">
    <source>
        <dbReference type="ARBA" id="ARBA00022801"/>
    </source>
</evidence>
<organism evidence="21 22">
    <name type="scientific">Cryptomeria japonica</name>
    <name type="common">Japanese cedar</name>
    <name type="synonym">Cupressus japonica</name>
    <dbReference type="NCBI Taxonomy" id="3369"/>
    <lineage>
        <taxon>Eukaryota</taxon>
        <taxon>Viridiplantae</taxon>
        <taxon>Streptophyta</taxon>
        <taxon>Embryophyta</taxon>
        <taxon>Tracheophyta</taxon>
        <taxon>Spermatophyta</taxon>
        <taxon>Pinopsida</taxon>
        <taxon>Pinidae</taxon>
        <taxon>Conifers II</taxon>
        <taxon>Cupressales</taxon>
        <taxon>Cupressaceae</taxon>
        <taxon>Cryptomeria</taxon>
    </lineage>
</organism>
<dbReference type="InterPro" id="IPR006626">
    <property type="entry name" value="PbH1"/>
</dbReference>
<evidence type="ECO:0000313" key="22">
    <source>
        <dbReference type="Proteomes" id="UP001234787"/>
    </source>
</evidence>
<dbReference type="PROSITE" id="PS00502">
    <property type="entry name" value="POLYGALACTURONASE"/>
    <property type="match status" value="1"/>
</dbReference>
<dbReference type="GO" id="GO:0005975">
    <property type="term" value="P:carbohydrate metabolic process"/>
    <property type="evidence" value="ECO:0007669"/>
    <property type="project" value="InterPro"/>
</dbReference>
<keyword evidence="6" id="KW-0732">Signal</keyword>
<keyword evidence="19" id="KW-0472">Membrane</keyword>
<keyword evidence="22" id="KW-1185">Reference proteome</keyword>
<dbReference type="EMBL" id="BSEH01000062">
    <property type="protein sequence ID" value="GLJ56966.1"/>
    <property type="molecule type" value="Genomic_DNA"/>
</dbReference>
<keyword evidence="9" id="KW-0865">Zymogen</keyword>
<dbReference type="EC" id="3.2.1.15" evidence="3"/>
<evidence type="ECO:0000313" key="21">
    <source>
        <dbReference type="EMBL" id="GLJ56976.1"/>
    </source>
</evidence>
<evidence type="ECO:0000256" key="10">
    <source>
        <dbReference type="ARBA" id="ARBA00023180"/>
    </source>
</evidence>
<name>A0AAD3NNT7_CRYJA</name>
<dbReference type="InterPro" id="IPR012334">
    <property type="entry name" value="Pectin_lyas_fold"/>
</dbReference>
<evidence type="ECO:0000256" key="6">
    <source>
        <dbReference type="ARBA" id="ARBA00022729"/>
    </source>
</evidence>
<dbReference type="EMBL" id="BSEH01000062">
    <property type="protein sequence ID" value="GLJ56976.1"/>
    <property type="molecule type" value="Genomic_DNA"/>
</dbReference>
<evidence type="ECO:0000256" key="12">
    <source>
        <dbReference type="ARBA" id="ARBA00023316"/>
    </source>
</evidence>
<dbReference type="GO" id="GO:0071555">
    <property type="term" value="P:cell wall organization"/>
    <property type="evidence" value="ECO:0007669"/>
    <property type="project" value="UniProtKB-KW"/>
</dbReference>
<proteinExistence type="inferred from homology"/>
<dbReference type="GO" id="GO:0004650">
    <property type="term" value="F:polygalacturonase activity"/>
    <property type="evidence" value="ECO:0007669"/>
    <property type="project" value="UniProtKB-EC"/>
</dbReference>
<dbReference type="SMART" id="SM00710">
    <property type="entry name" value="PbH1"/>
    <property type="match status" value="7"/>
</dbReference>
<keyword evidence="11 18" id="KW-0326">Glycosidase</keyword>
<dbReference type="InterPro" id="IPR000743">
    <property type="entry name" value="Glyco_hydro_28"/>
</dbReference>
<evidence type="ECO:0000256" key="16">
    <source>
        <dbReference type="ARBA" id="ARBA00083621"/>
    </source>
</evidence>
<keyword evidence="12" id="KW-0961">Cell wall biogenesis/degradation</keyword>
<dbReference type="Gene3D" id="2.160.20.10">
    <property type="entry name" value="Single-stranded right-handed beta-helix, Pectin lyase-like"/>
    <property type="match status" value="1"/>
</dbReference>
<evidence type="ECO:0000256" key="5">
    <source>
        <dbReference type="ARBA" id="ARBA00022525"/>
    </source>
</evidence>
<dbReference type="PANTHER" id="PTHR31375">
    <property type="match status" value="1"/>
</dbReference>
<evidence type="ECO:0000256" key="9">
    <source>
        <dbReference type="ARBA" id="ARBA00023145"/>
    </source>
</evidence>
<protein>
    <recommendedName>
        <fullName evidence="15">Polygalacturonase</fullName>
        <ecNumber evidence="3">3.2.1.15</ecNumber>
    </recommendedName>
    <alternativeName>
        <fullName evidence="16">Pectinase</fullName>
    </alternativeName>
</protein>
<comment type="caution">
    <text evidence="21">The sequence shown here is derived from an EMBL/GenBank/DDBJ whole genome shotgun (WGS) entry which is preliminary data.</text>
</comment>
<sequence>MARPGQNLHVKNLVFVVLYLIIMAVEAQLIRSTNRYLRASTISLAATQGNNGRSFDVQNYGAVGDGEHDDTEAFTRAWNDACKASSATLNVPGGKAFLVNNLNFQGPCQPGFTLQVDGTIVAPENPSSWKSTYVWLLFEHLQKFTLTGKGTIDGKGSNWWGKQKSRPTAIQFNDVKGSALSGLKVTNSPQFHVTLTNCDSVQIVGITIQAPESSPNTDGIDTFESTNIVIKDSTIGTGDDCVGIGDGSSNININDITCGPGHGISIGSLGRGNTKADVHSIHVNGAKLTSTTNGLRIKTWPGGSGVASDITYENVQMEDVSNPIIINQFYCDTGDTGSGCKSQGSAVKISNVEYSNIRGTSATEDGITLSCSQSGSCTGITMENIDLVTGSGAQVACNAQNVQGGNSIPSRCLGNNGQ</sequence>
<keyword evidence="13" id="KW-0292">Fruit ripening</keyword>
<comment type="similarity">
    <text evidence="2 18">Belongs to the glycosyl hydrolase 28 family.</text>
</comment>
<keyword evidence="5" id="KW-0964">Secreted</keyword>
<reference evidence="21" key="1">
    <citation type="submission" date="2022-12" db="EMBL/GenBank/DDBJ databases">
        <title>Chromosome-Level Genome Assembly of Japanese Cedar (Cryptomeriajaponica D. Don).</title>
        <authorList>
            <person name="Fujino T."/>
            <person name="Yamaguchi K."/>
            <person name="Yokoyama T."/>
            <person name="Hamanaka T."/>
            <person name="Harazono Y."/>
            <person name="Kamada H."/>
            <person name="Kobayashi W."/>
            <person name="Ujino-Ihara T."/>
            <person name="Uchiyama K."/>
            <person name="Matsumoto A."/>
            <person name="Izuno A."/>
            <person name="Tsumura Y."/>
            <person name="Toyoda A."/>
            <person name="Shigenobu S."/>
            <person name="Moriguchi Y."/>
            <person name="Ueno S."/>
            <person name="Kasahara M."/>
        </authorList>
    </citation>
    <scope>NUCLEOTIDE SEQUENCE</scope>
</reference>
<evidence type="ECO:0000256" key="11">
    <source>
        <dbReference type="ARBA" id="ARBA00023295"/>
    </source>
</evidence>
<gene>
    <name evidence="20" type="ORF">SUGI_1279140</name>
    <name evidence="21" type="ORF">SUGI_1279250</name>
</gene>
<dbReference type="Pfam" id="PF00295">
    <property type="entry name" value="Glyco_hydro_28"/>
    <property type="match status" value="1"/>
</dbReference>
<dbReference type="SUPFAM" id="SSF51126">
    <property type="entry name" value="Pectin lyase-like"/>
    <property type="match status" value="1"/>
</dbReference>
<keyword evidence="19" id="KW-1133">Transmembrane helix</keyword>
<evidence type="ECO:0000256" key="1">
    <source>
        <dbReference type="ARBA" id="ARBA00004191"/>
    </source>
</evidence>
<keyword evidence="8 18" id="KW-0378">Hydrolase</keyword>
<dbReference type="GO" id="GO:0009835">
    <property type="term" value="P:fruit ripening"/>
    <property type="evidence" value="ECO:0007669"/>
    <property type="project" value="UniProtKB-KW"/>
</dbReference>
<feature type="transmembrane region" description="Helical" evidence="19">
    <location>
        <begin position="12"/>
        <end position="30"/>
    </location>
</feature>
<evidence type="ECO:0000256" key="15">
    <source>
        <dbReference type="ARBA" id="ARBA00070098"/>
    </source>
</evidence>
<evidence type="ECO:0000256" key="17">
    <source>
        <dbReference type="PROSITE-ProRule" id="PRU10052"/>
    </source>
</evidence>
<keyword evidence="7" id="KW-0677">Repeat</keyword>
<keyword evidence="4" id="KW-0134">Cell wall</keyword>
<dbReference type="InterPro" id="IPR011050">
    <property type="entry name" value="Pectin_lyase_fold/virulence"/>
</dbReference>
<evidence type="ECO:0000313" key="20">
    <source>
        <dbReference type="EMBL" id="GLJ56966.1"/>
    </source>
</evidence>
<dbReference type="AlphaFoldDB" id="A0AAD3NNT7"/>
<evidence type="ECO:0000256" key="3">
    <source>
        <dbReference type="ARBA" id="ARBA00012736"/>
    </source>
</evidence>
<keyword evidence="19" id="KW-0812">Transmembrane</keyword>
<dbReference type="FunFam" id="2.160.20.10:FF:000032">
    <property type="entry name" value="Pectin lyase-like superfamily protein"/>
    <property type="match status" value="1"/>
</dbReference>
<evidence type="ECO:0000256" key="2">
    <source>
        <dbReference type="ARBA" id="ARBA00008834"/>
    </source>
</evidence>
<comment type="catalytic activity">
    <reaction evidence="14">
        <text>(1,4-alpha-D-galacturonosyl)n+m + H2O = (1,4-alpha-D-galacturonosyl)n + (1,4-alpha-D-galacturonosyl)m.</text>
        <dbReference type="EC" id="3.2.1.15"/>
    </reaction>
</comment>
<dbReference type="Proteomes" id="UP001234787">
    <property type="component" value="Unassembled WGS sequence"/>
</dbReference>
<evidence type="ECO:0000256" key="14">
    <source>
        <dbReference type="ARBA" id="ARBA00034074"/>
    </source>
</evidence>
<evidence type="ECO:0000256" key="18">
    <source>
        <dbReference type="RuleBase" id="RU361169"/>
    </source>
</evidence>
<comment type="subcellular location">
    <subcellularLocation>
        <location evidence="1">Secreted</location>
        <location evidence="1">Cell wall</location>
    </subcellularLocation>
</comment>
<evidence type="ECO:0000256" key="13">
    <source>
        <dbReference type="ARBA" id="ARBA00033478"/>
    </source>
</evidence>
<keyword evidence="10" id="KW-0325">Glycoprotein</keyword>
<feature type="active site" evidence="17">
    <location>
        <position position="262"/>
    </location>
</feature>
<evidence type="ECO:0000256" key="7">
    <source>
        <dbReference type="ARBA" id="ARBA00022737"/>
    </source>
</evidence>
<evidence type="ECO:0000256" key="19">
    <source>
        <dbReference type="SAM" id="Phobius"/>
    </source>
</evidence>